<keyword evidence="1" id="KW-0472">Membrane</keyword>
<evidence type="ECO:0000313" key="3">
    <source>
        <dbReference type="Proteomes" id="UP000253509"/>
    </source>
</evidence>
<feature type="transmembrane region" description="Helical" evidence="1">
    <location>
        <begin position="38"/>
        <end position="60"/>
    </location>
</feature>
<feature type="transmembrane region" description="Helical" evidence="1">
    <location>
        <begin position="107"/>
        <end position="129"/>
    </location>
</feature>
<sequence length="137" mass="14811">MNFLSRVIVNACAIWVAAWILPGVAIEGNRLVEEQTGPIPATIISYLVIGLIFGLANAFIKPILSLLSAPITCLTLGLFSIVINAIMLALTSWLSGFTPFRFTIDSFFFSAILAALIVSIVSALLGWLVPERTSERD</sequence>
<comment type="caution">
    <text evidence="2">The sequence shown here is derived from an EMBL/GenBank/DDBJ whole genome shotgun (WGS) entry which is preliminary data.</text>
</comment>
<reference evidence="2 3" key="1">
    <citation type="submission" date="2018-06" db="EMBL/GenBank/DDBJ databases">
        <title>Freshwater and sediment microbial communities from various areas in North America, analyzing microbe dynamics in response to fracking.</title>
        <authorList>
            <person name="Lamendella R."/>
        </authorList>
    </citation>
    <scope>NUCLEOTIDE SEQUENCE [LARGE SCALE GENOMIC DNA]</scope>
    <source>
        <strain evidence="2 3">3b_TX</strain>
    </source>
</reference>
<gene>
    <name evidence="2" type="ORF">DFO65_105102</name>
</gene>
<feature type="transmembrane region" description="Helical" evidence="1">
    <location>
        <begin position="7"/>
        <end position="26"/>
    </location>
</feature>
<dbReference type="RefSeq" id="WP_113904013.1">
    <property type="nucleotide sequence ID" value="NZ_QNSB01000005.1"/>
</dbReference>
<dbReference type="Pfam" id="PF04020">
    <property type="entry name" value="Phage_holin_4_2"/>
    <property type="match status" value="1"/>
</dbReference>
<dbReference type="AlphaFoldDB" id="A0A366II20"/>
<evidence type="ECO:0000256" key="1">
    <source>
        <dbReference type="SAM" id="Phobius"/>
    </source>
</evidence>
<evidence type="ECO:0000313" key="2">
    <source>
        <dbReference type="EMBL" id="RBP71502.1"/>
    </source>
</evidence>
<accession>A0A366II20</accession>
<dbReference type="Proteomes" id="UP000253509">
    <property type="component" value="Unassembled WGS sequence"/>
</dbReference>
<keyword evidence="1" id="KW-1133">Transmembrane helix</keyword>
<name>A0A366II20_9MICO</name>
<dbReference type="PANTHER" id="PTHR37309">
    <property type="entry name" value="SLR0284 PROTEIN"/>
    <property type="match status" value="1"/>
</dbReference>
<feature type="transmembrane region" description="Helical" evidence="1">
    <location>
        <begin position="72"/>
        <end position="95"/>
    </location>
</feature>
<organism evidence="2 3">
    <name type="scientific">Brevibacterium celere</name>
    <dbReference type="NCBI Taxonomy" id="225845"/>
    <lineage>
        <taxon>Bacteria</taxon>
        <taxon>Bacillati</taxon>
        <taxon>Actinomycetota</taxon>
        <taxon>Actinomycetes</taxon>
        <taxon>Micrococcales</taxon>
        <taxon>Brevibacteriaceae</taxon>
        <taxon>Brevibacterium</taxon>
    </lineage>
</organism>
<proteinExistence type="predicted"/>
<dbReference type="EMBL" id="QNSB01000005">
    <property type="protein sequence ID" value="RBP71502.1"/>
    <property type="molecule type" value="Genomic_DNA"/>
</dbReference>
<dbReference type="PANTHER" id="PTHR37309:SF1">
    <property type="entry name" value="SLR0284 PROTEIN"/>
    <property type="match status" value="1"/>
</dbReference>
<keyword evidence="3" id="KW-1185">Reference proteome</keyword>
<dbReference type="InterPro" id="IPR007165">
    <property type="entry name" value="Phage_holin_4_2"/>
</dbReference>
<keyword evidence="1" id="KW-0812">Transmembrane</keyword>
<protein>
    <submittedName>
        <fullName evidence="2">Putative membrane protein</fullName>
    </submittedName>
</protein>